<feature type="compositionally biased region" description="Low complexity" evidence="1">
    <location>
        <begin position="15"/>
        <end position="35"/>
    </location>
</feature>
<feature type="transmembrane region" description="Helical" evidence="2">
    <location>
        <begin position="427"/>
        <end position="444"/>
    </location>
</feature>
<dbReference type="RefSeq" id="WP_093943494.1">
    <property type="nucleotide sequence ID" value="NZ_CP022521.1"/>
</dbReference>
<gene>
    <name evidence="3" type="ORF">AHOG_24840</name>
</gene>
<keyword evidence="2" id="KW-0812">Transmembrane</keyword>
<feature type="compositionally biased region" description="Gly residues" evidence="1">
    <location>
        <begin position="1"/>
        <end position="14"/>
    </location>
</feature>
<name>A0A221WAC0_9PSEU</name>
<protein>
    <submittedName>
        <fullName evidence="3">Uncharacterized protein</fullName>
    </submittedName>
</protein>
<feature type="transmembrane region" description="Helical" evidence="2">
    <location>
        <begin position="174"/>
        <end position="194"/>
    </location>
</feature>
<keyword evidence="4" id="KW-1185">Reference proteome</keyword>
<dbReference type="OrthoDB" id="4966979at2"/>
<proteinExistence type="predicted"/>
<feature type="transmembrane region" description="Helical" evidence="2">
    <location>
        <begin position="111"/>
        <end position="137"/>
    </location>
</feature>
<dbReference type="KEGG" id="ahg:AHOG_24840"/>
<feature type="transmembrane region" description="Helical" evidence="2">
    <location>
        <begin position="367"/>
        <end position="385"/>
    </location>
</feature>
<evidence type="ECO:0000313" key="3">
    <source>
        <dbReference type="EMBL" id="ASO22573.1"/>
    </source>
</evidence>
<dbReference type="Proteomes" id="UP000204221">
    <property type="component" value="Chromosome"/>
</dbReference>
<feature type="region of interest" description="Disordered" evidence="1">
    <location>
        <begin position="1"/>
        <end position="69"/>
    </location>
</feature>
<keyword evidence="2" id="KW-0472">Membrane</keyword>
<organism evidence="3 4">
    <name type="scientific">Actinoalloteichus hoggarensis</name>
    <dbReference type="NCBI Taxonomy" id="1470176"/>
    <lineage>
        <taxon>Bacteria</taxon>
        <taxon>Bacillati</taxon>
        <taxon>Actinomycetota</taxon>
        <taxon>Actinomycetes</taxon>
        <taxon>Pseudonocardiales</taxon>
        <taxon>Pseudonocardiaceae</taxon>
        <taxon>Actinoalloteichus</taxon>
    </lineage>
</organism>
<accession>A0A221WAC0</accession>
<evidence type="ECO:0000256" key="2">
    <source>
        <dbReference type="SAM" id="Phobius"/>
    </source>
</evidence>
<dbReference type="AlphaFoldDB" id="A0A221WAC0"/>
<feature type="transmembrane region" description="Helical" evidence="2">
    <location>
        <begin position="241"/>
        <end position="265"/>
    </location>
</feature>
<feature type="transmembrane region" description="Helical" evidence="2">
    <location>
        <begin position="201"/>
        <end position="221"/>
    </location>
</feature>
<feature type="transmembrane region" description="Helical" evidence="2">
    <location>
        <begin position="149"/>
        <end position="168"/>
    </location>
</feature>
<keyword evidence="2" id="KW-1133">Transmembrane helix</keyword>
<dbReference type="EMBL" id="CP022521">
    <property type="protein sequence ID" value="ASO22573.1"/>
    <property type="molecule type" value="Genomic_DNA"/>
</dbReference>
<feature type="compositionally biased region" description="Low complexity" evidence="1">
    <location>
        <begin position="45"/>
        <end position="58"/>
    </location>
</feature>
<feature type="transmembrane region" description="Helical" evidence="2">
    <location>
        <begin position="277"/>
        <end position="297"/>
    </location>
</feature>
<evidence type="ECO:0000256" key="1">
    <source>
        <dbReference type="SAM" id="MobiDB-lite"/>
    </source>
</evidence>
<evidence type="ECO:0000313" key="4">
    <source>
        <dbReference type="Proteomes" id="UP000204221"/>
    </source>
</evidence>
<feature type="transmembrane region" description="Helical" evidence="2">
    <location>
        <begin position="397"/>
        <end position="421"/>
    </location>
</feature>
<reference evidence="3 4" key="1">
    <citation type="submission" date="2017-07" db="EMBL/GenBank/DDBJ databases">
        <title>Complete genome sequence of Actinoalloteichus hoggarensis DSM 45943, type strain of Actinoalloteichus hoggarensis.</title>
        <authorList>
            <person name="Ruckert C."/>
            <person name="Nouioui I."/>
            <person name="Willmese J."/>
            <person name="van Wezel G."/>
            <person name="Klenk H.-P."/>
            <person name="Kalinowski J."/>
            <person name="Zotchev S.B."/>
        </authorList>
    </citation>
    <scope>NUCLEOTIDE SEQUENCE [LARGE SCALE GENOMIC DNA]</scope>
    <source>
        <strain evidence="3 4">DSM 45943</strain>
    </source>
</reference>
<sequence length="474" mass="48482">MALGGEGTTPGGAGTAATDGGADATNTDGRATSADADGRADTVRADAAGAAHRSGAPRKTGASERTATAMPVRASDTARLLGVDAARGLAVLGMFAAHLGPHPRDGGAGEAMWMFHGFPSALFALLAGLSLALLTGGANPVRGAARRTAALRILLRALLLFPLGLLLAALGTNVLVILCYYAIYFVLALPMLWLRPLVVASCAGVLAVGGPLLSFVIRGAVEPMQGPFEYTRFSLADGDGLLALFVSGTYPALTWLPFVLAGVVLGRLRLRRLRAAAWTAVAGGAAVLLGYGGSWLVSTRFGARQRLHELLAGGLAPTPIGSGASDSVEAVAALDERIRWGMLGTVPTTDPAWLSIASPHSGTPFDVVGATGVALLVLAACLFLVRAGVVRSVLSPIIAVGSMPLTIYSGHLVGLAMLGSVPPELDFPVLISFIVGAGAFAMVWHRFVGRGPLEQGLHSFAHRVAPGEPLKHPG</sequence>